<proteinExistence type="predicted"/>
<dbReference type="PANTHER" id="PTHR46241:SF1">
    <property type="entry name" value="OUTER DYNEIN ARM-DOCKING COMPLEX SUBUNIT 2"/>
    <property type="match status" value="1"/>
</dbReference>
<dbReference type="SUPFAM" id="SSF48371">
    <property type="entry name" value="ARM repeat"/>
    <property type="match status" value="2"/>
</dbReference>
<dbReference type="Pfam" id="PF00514">
    <property type="entry name" value="Arm"/>
    <property type="match status" value="1"/>
</dbReference>
<dbReference type="GeneID" id="108566518"/>
<dbReference type="RefSeq" id="XP_017781924.1">
    <property type="nucleotide sequence ID" value="XM_017926435.1"/>
</dbReference>
<dbReference type="Gene3D" id="1.25.10.10">
    <property type="entry name" value="Leucine-rich Repeat Variant"/>
    <property type="match status" value="2"/>
</dbReference>
<keyword evidence="2" id="KW-0472">Membrane</keyword>
<dbReference type="PANTHER" id="PTHR46241">
    <property type="entry name" value="ARMADILLO REPEAT-CONTAINING PROTEIN 4 ARMC4"/>
    <property type="match status" value="1"/>
</dbReference>
<sequence>MAILISLFICLRNVDVGVLNVASFRVIIFINVFVIFRFYRLMETSEPSTDAKHLVGPREVIVLEVSDREDSSVGGSSEDEEKIPISKDKPPEYWHIQKLVKYLKSGNQTATVVSLCCLKDHDLTSQINQCAIQDIGGLEILINLLETDDLKCKLGTLSVLTELSQNMEIRRCITDLGGIPLLLKNLTIPARDLQIHVGETLYNVAQISKARKHVRKYNGIEKLVDLLDISEHLLLTPLEELNADSRLCVGVVQAAARALWSVSRSSKNIQVMMKSGIIPLIARLLHCVHMGVIIPSVGVIAQCSNDSSYQLAIQTEGMIKDIVKHLANPDEPQLRRYCAEIIFKCSEDAMTRDMVRQAGGLDPLVTMAKDVVSREDKNLLAAVTGAIWKTAISKENVERYEQMATVQVLVKLLENVDEKEEVLSNAVGALSEFVRHDHNRETLRRCNGIPLVVNLLNYTFPPLLENVPMVIRECAKEPASMRIIEQLDGVRLIWSLLKNSSHKVQAHAAWSLVPCIKYAMDSGEMVRSFVGGLELIVNLLKSKDNDVLACVCAAIAEVAKDTENLGVITDHGVVPMLVHLVTTQDTKLREHLASAIAYCCAWGSNCKMFGRLGAITHLVGYMASNDVNTHRNTAVALFYLSKNSFNCITMHECGVVPFLLRSVASEDKELQQACAGCLANIRRLALEAETYHLITRGKPPEESSSSSSEENND</sequence>
<feature type="repeat" description="ARM" evidence="1">
    <location>
        <begin position="404"/>
        <end position="448"/>
    </location>
</feature>
<keyword evidence="2" id="KW-1133">Transmembrane helix</keyword>
<evidence type="ECO:0000313" key="4">
    <source>
        <dbReference type="RefSeq" id="XP_017781924.1"/>
    </source>
</evidence>
<dbReference type="InterPro" id="IPR011989">
    <property type="entry name" value="ARM-like"/>
</dbReference>
<evidence type="ECO:0000313" key="3">
    <source>
        <dbReference type="Proteomes" id="UP000695000"/>
    </source>
</evidence>
<accession>A0ABM1N524</accession>
<dbReference type="SMART" id="SM00185">
    <property type="entry name" value="ARM"/>
    <property type="match status" value="11"/>
</dbReference>
<keyword evidence="2" id="KW-0812">Transmembrane</keyword>
<feature type="transmembrane region" description="Helical" evidence="2">
    <location>
        <begin position="22"/>
        <end position="39"/>
    </location>
</feature>
<protein>
    <submittedName>
        <fullName evidence="4">Armadillo repeat-containing protein 4</fullName>
    </submittedName>
</protein>
<organism evidence="3 4">
    <name type="scientific">Nicrophorus vespilloides</name>
    <name type="common">Boreal carrion beetle</name>
    <dbReference type="NCBI Taxonomy" id="110193"/>
    <lineage>
        <taxon>Eukaryota</taxon>
        <taxon>Metazoa</taxon>
        <taxon>Ecdysozoa</taxon>
        <taxon>Arthropoda</taxon>
        <taxon>Hexapoda</taxon>
        <taxon>Insecta</taxon>
        <taxon>Pterygota</taxon>
        <taxon>Neoptera</taxon>
        <taxon>Endopterygota</taxon>
        <taxon>Coleoptera</taxon>
        <taxon>Polyphaga</taxon>
        <taxon>Staphyliniformia</taxon>
        <taxon>Silphidae</taxon>
        <taxon>Nicrophorinae</taxon>
        <taxon>Nicrophorus</taxon>
    </lineage>
</organism>
<dbReference type="InterPro" id="IPR016024">
    <property type="entry name" value="ARM-type_fold"/>
</dbReference>
<name>A0ABM1N524_NICVS</name>
<reference evidence="4" key="1">
    <citation type="submission" date="2025-08" db="UniProtKB">
        <authorList>
            <consortium name="RefSeq"/>
        </authorList>
    </citation>
    <scope>IDENTIFICATION</scope>
    <source>
        <tissue evidence="4">Whole Larva</tissue>
    </source>
</reference>
<keyword evidence="3" id="KW-1185">Reference proteome</keyword>
<evidence type="ECO:0000256" key="2">
    <source>
        <dbReference type="SAM" id="Phobius"/>
    </source>
</evidence>
<dbReference type="PROSITE" id="PS50176">
    <property type="entry name" value="ARM_REPEAT"/>
    <property type="match status" value="2"/>
</dbReference>
<dbReference type="Proteomes" id="UP000695000">
    <property type="component" value="Unplaced"/>
</dbReference>
<dbReference type="InterPro" id="IPR000225">
    <property type="entry name" value="Armadillo"/>
</dbReference>
<evidence type="ECO:0000256" key="1">
    <source>
        <dbReference type="PROSITE-ProRule" id="PRU00259"/>
    </source>
</evidence>
<gene>
    <name evidence="4" type="primary">LOC108566518</name>
</gene>
<feature type="repeat" description="ARM" evidence="1">
    <location>
        <begin position="531"/>
        <end position="573"/>
    </location>
</feature>